<dbReference type="Gene3D" id="3.40.50.300">
    <property type="entry name" value="P-loop containing nucleotide triphosphate hydrolases"/>
    <property type="match status" value="2"/>
</dbReference>
<name>A0ABZ3DW15_9BURK</name>
<dbReference type="EMBL" id="CP109823">
    <property type="protein sequence ID" value="XAE53325.1"/>
    <property type="molecule type" value="Genomic_DNA"/>
</dbReference>
<dbReference type="Proteomes" id="UP001448498">
    <property type="component" value="Chromosome 2"/>
</dbReference>
<dbReference type="SUPFAM" id="SSF52540">
    <property type="entry name" value="P-loop containing nucleoside triphosphate hydrolases"/>
    <property type="match status" value="1"/>
</dbReference>
<dbReference type="InterPro" id="IPR027417">
    <property type="entry name" value="P-loop_NTPase"/>
</dbReference>
<keyword evidence="4" id="KW-1185">Reference proteome</keyword>
<dbReference type="InterPro" id="IPR003959">
    <property type="entry name" value="ATPase_AAA_core"/>
</dbReference>
<proteinExistence type="predicted"/>
<dbReference type="Pfam" id="PF13304">
    <property type="entry name" value="AAA_21"/>
    <property type="match status" value="1"/>
</dbReference>
<dbReference type="InterPro" id="IPR041685">
    <property type="entry name" value="AAA_GajA/Old/RecF-like"/>
</dbReference>
<reference evidence="3 4" key="1">
    <citation type="submission" date="2022-10" db="EMBL/GenBank/DDBJ databases">
        <title>Genomic of Burkholderia cepacia PN-1.</title>
        <authorList>
            <person name="Yang Y."/>
            <person name="Guan H."/>
            <person name="Huang J."/>
        </authorList>
    </citation>
    <scope>NUCLEOTIDE SEQUENCE [LARGE SCALE GENOMIC DNA]</scope>
    <source>
        <strain evidence="3 4">PN-1</strain>
    </source>
</reference>
<organism evidence="3 4">
    <name type="scientific">Burkholderia arboris</name>
    <dbReference type="NCBI Taxonomy" id="488730"/>
    <lineage>
        <taxon>Bacteria</taxon>
        <taxon>Pseudomonadati</taxon>
        <taxon>Pseudomonadota</taxon>
        <taxon>Betaproteobacteria</taxon>
        <taxon>Burkholderiales</taxon>
        <taxon>Burkholderiaceae</taxon>
        <taxon>Burkholderia</taxon>
        <taxon>Burkholderia cepacia complex</taxon>
    </lineage>
</organism>
<accession>A0ABZ3DW15</accession>
<sequence length="596" mass="66850">MYVKKITLHRFKQFKDTTIRLQSGLSLVVGGNNSGKSSLLQALATWQFCKTLLEIEKGRAGWLQTKTKAGVGMGIVDFTPLQIPSLSHLWTNLKSNKDTETDGYTLKIGVYWDLDSGEERHLEIGLSLANDRLFVKTTSTNLSEGEVMTKDGGPIDGNVPRIGYLPPFAGITDREARLTPAMRERLIGQGLSGGVIRNVLFELHEENKRKRAKMREGKTKISNSDLKSLRESDAWEILLKTIQSTFATEIKVVPFNERYHSYLRVECVKGEFKEGAFKKFPKYNSRDLMVEGSGFLQWLSVYALSLSPDVDVILLDEPDAHLNATLQKELVVALRKTTEATGKQVLMATHSPELIRFYDYDKVLAVANRKAQYLDEPGGKVKVLGGIGTIHTPTLHALMESKRMLILEAESDARFLRILADRAQIAWPKNVVPWYWNGHASERRRLFLQLQKEIPGLQAVSIRDRDDEPDDTVGADLIDKSNPPKNDGFTAMKWRRRHIENYLLCGSAIARAADKPVDDIRAFFADKHGLALPADTSATDVLIAVRDAHGKEIFTKGDCIKSTYNLVREDVAKNLEVDEIAHDLVTFFAALTELAK</sequence>
<dbReference type="CDD" id="cd00267">
    <property type="entry name" value="ABC_ATPase"/>
    <property type="match status" value="1"/>
</dbReference>
<feature type="domain" description="Endonuclease GajA/Old nuclease/RecF-like AAA" evidence="1">
    <location>
        <begin position="1"/>
        <end position="44"/>
    </location>
</feature>
<evidence type="ECO:0000259" key="1">
    <source>
        <dbReference type="Pfam" id="PF13175"/>
    </source>
</evidence>
<gene>
    <name evidence="3" type="ORF">OHZ10_37965</name>
</gene>
<dbReference type="PANTHER" id="PTHR43581:SF4">
    <property type="entry name" value="ATP_GTP PHOSPHATASE"/>
    <property type="match status" value="1"/>
</dbReference>
<dbReference type="InterPro" id="IPR051396">
    <property type="entry name" value="Bact_Antivir_Def_Nuclease"/>
</dbReference>
<evidence type="ECO:0000259" key="2">
    <source>
        <dbReference type="Pfam" id="PF13304"/>
    </source>
</evidence>
<dbReference type="RefSeq" id="WP_342706235.1">
    <property type="nucleotide sequence ID" value="NZ_CP109823.1"/>
</dbReference>
<protein>
    <submittedName>
        <fullName evidence="3">AAA family ATPase</fullName>
    </submittedName>
</protein>
<evidence type="ECO:0000313" key="3">
    <source>
        <dbReference type="EMBL" id="XAE53325.1"/>
    </source>
</evidence>
<feature type="domain" description="ATPase AAA-type core" evidence="2">
    <location>
        <begin position="291"/>
        <end position="355"/>
    </location>
</feature>
<evidence type="ECO:0000313" key="4">
    <source>
        <dbReference type="Proteomes" id="UP001448498"/>
    </source>
</evidence>
<dbReference type="Pfam" id="PF13175">
    <property type="entry name" value="AAA_15"/>
    <property type="match status" value="1"/>
</dbReference>
<dbReference type="PANTHER" id="PTHR43581">
    <property type="entry name" value="ATP/GTP PHOSPHATASE"/>
    <property type="match status" value="1"/>
</dbReference>